<dbReference type="AlphaFoldDB" id="Q9TX85"/>
<organism>
    <name type="scientific">Caenorhabditis elegans</name>
    <dbReference type="NCBI Taxonomy" id="6239"/>
    <lineage>
        <taxon>Eukaryota</taxon>
        <taxon>Metazoa</taxon>
        <taxon>Ecdysozoa</taxon>
        <taxon>Nematoda</taxon>
        <taxon>Chromadorea</taxon>
        <taxon>Rhabditida</taxon>
        <taxon>Rhabditina</taxon>
        <taxon>Rhabditomorpha</taxon>
        <taxon>Rhabditoidea</taxon>
        <taxon>Rhabditidae</taxon>
        <taxon>Peloderinae</taxon>
        <taxon>Caenorhabditis</taxon>
    </lineage>
</organism>
<dbReference type="PeptideAtlas" id="Q9TX85"/>
<reference key="1">
    <citation type="journal article" date="1992" name="Nat. Genet.">
        <authorList>
            <person name="McCombie W.R."/>
            <person name="Adams M.D."/>
            <person name="Kelley J.M."/>
            <person name="FitzGerald M.G."/>
            <person name="Utterback T.R."/>
            <person name="Khan M."/>
            <person name="Dubnick M."/>
            <person name="Kerlavage A.R."/>
            <person name="Venter J.C."/>
            <person name="Fields C."/>
        </authorList>
    </citation>
    <scope>NUCLEOTIDE SEQUENCE</scope>
</reference>
<sequence length="60" mass="7240">DHITLMNVYNKWQESSFSQRWCVENYVQHRVMKRARDVRDQLVGLLERVEIETKSSTDTI</sequence>
<name>Q9TX85_CAEEL</name>
<proteinExistence type="predicted"/>
<dbReference type="HOGENOM" id="CLU_001832_7_1_1"/>
<protein>
    <submittedName>
        <fullName>Pre-mRNA splicing factor homolog</fullName>
    </submittedName>
</protein>
<accession>Q9TX85</accession>